<organism evidence="1 3">
    <name type="scientific">Rhizobium leguminosarum</name>
    <dbReference type="NCBI Taxonomy" id="384"/>
    <lineage>
        <taxon>Bacteria</taxon>
        <taxon>Pseudomonadati</taxon>
        <taxon>Pseudomonadota</taxon>
        <taxon>Alphaproteobacteria</taxon>
        <taxon>Hyphomicrobiales</taxon>
        <taxon>Rhizobiaceae</taxon>
        <taxon>Rhizobium/Agrobacterium group</taxon>
        <taxon>Rhizobium</taxon>
    </lineage>
</organism>
<evidence type="ECO:0000313" key="2">
    <source>
        <dbReference type="EMBL" id="API56649.1"/>
    </source>
</evidence>
<dbReference type="Proteomes" id="UP000183050">
    <property type="component" value="Plasmid unnamed3"/>
</dbReference>
<dbReference type="AlphaFoldDB" id="A0A1B1CPA9"/>
<accession>A0A1B1CPA9</accession>
<evidence type="ECO:0000313" key="1">
    <source>
        <dbReference type="EMBL" id="ANP91615.1"/>
    </source>
</evidence>
<dbReference type="EMBL" id="CP018231">
    <property type="protein sequence ID" value="API56649.1"/>
    <property type="molecule type" value="Genomic_DNA"/>
</dbReference>
<sequence length="62" mass="6840">MMSCRRATAAAFDIVRDQRKGRSPHGSSALFASAAKSMWIQDTDFVFAFGALTDARAMRPEE</sequence>
<dbReference type="EMBL" id="CP016292">
    <property type="protein sequence ID" value="ANP91615.1"/>
    <property type="molecule type" value="Genomic_DNA"/>
</dbReference>
<reference evidence="2 4" key="2">
    <citation type="submission" date="2016-11" db="EMBL/GenBank/DDBJ databases">
        <title>Rhizobium leguminosarum bv. viciae strain Vaf12 isolated from Vavilovia formosa root nodules from Russia, Dagestan.</title>
        <authorList>
            <person name="Kimeklis A."/>
        </authorList>
    </citation>
    <scope>NUCLEOTIDE SEQUENCE [LARGE SCALE GENOMIC DNA]</scope>
    <source>
        <strain evidence="2 4">Vaf-108</strain>
        <plasmid evidence="4">Plasmid unnamed3 sequence</plasmid>
        <plasmid evidence="2">unnamed3</plasmid>
    </source>
</reference>
<dbReference type="Proteomes" id="UP000092691">
    <property type="component" value="Plasmid unnamed4"/>
</dbReference>
<geneLocation type="plasmid" evidence="2">
    <name>unnamed3</name>
</geneLocation>
<protein>
    <submittedName>
        <fullName evidence="1">Uncharacterized protein</fullName>
    </submittedName>
</protein>
<evidence type="ECO:0000313" key="4">
    <source>
        <dbReference type="Proteomes" id="UP000183050"/>
    </source>
</evidence>
<evidence type="ECO:0000313" key="3">
    <source>
        <dbReference type="Proteomes" id="UP000092691"/>
    </source>
</evidence>
<name>A0A1B1CPA9_RHILE</name>
<geneLocation type="plasmid" evidence="4">
    <name>unnamed3 sequence</name>
</geneLocation>
<reference evidence="1 3" key="1">
    <citation type="submission" date="2016-06" db="EMBL/GenBank/DDBJ databases">
        <title>Microsymbionts genomes from the relict species Vavilovia formosa.</title>
        <authorList>
            <person name="Chirak E."/>
            <person name="Kimeklis A."/>
            <person name="Andronov E."/>
        </authorList>
    </citation>
    <scope>NUCLEOTIDE SEQUENCE [LARGE SCALE GENOMIC DNA]</scope>
    <source>
        <strain evidence="1 3">Vaf10</strain>
        <plasmid evidence="3">Plasmid unnamed4</plasmid>
        <plasmid evidence="1">unnamed4</plasmid>
    </source>
</reference>
<gene>
    <name evidence="1" type="ORF">BA011_36560</name>
    <name evidence="2" type="ORF">BMW22_34695</name>
</gene>
<proteinExistence type="predicted"/>
<keyword evidence="1" id="KW-0614">Plasmid</keyword>
<geneLocation type="plasmid" evidence="1 3">
    <name>unnamed4</name>
</geneLocation>